<feature type="transmembrane region" description="Helical" evidence="9">
    <location>
        <begin position="188"/>
        <end position="210"/>
    </location>
</feature>
<proteinExistence type="inferred from homology"/>
<feature type="transmembrane region" description="Helical" evidence="9">
    <location>
        <begin position="455"/>
        <end position="479"/>
    </location>
</feature>
<feature type="transmembrane region" description="Helical" evidence="9">
    <location>
        <begin position="274"/>
        <end position="294"/>
    </location>
</feature>
<keyword evidence="7" id="KW-0406">Ion transport</keyword>
<dbReference type="RefSeq" id="WP_283409128.1">
    <property type="nucleotide sequence ID" value="NZ_FXUF01000005.1"/>
</dbReference>
<feature type="transmembrane region" description="Helical" evidence="9">
    <location>
        <begin position="406"/>
        <end position="428"/>
    </location>
</feature>
<keyword evidence="11" id="KW-1185">Reference proteome</keyword>
<dbReference type="Pfam" id="PF02386">
    <property type="entry name" value="TrkH"/>
    <property type="match status" value="1"/>
</dbReference>
<keyword evidence="3" id="KW-0813">Transport</keyword>
<feature type="transmembrane region" description="Helical" evidence="9">
    <location>
        <begin position="242"/>
        <end position="262"/>
    </location>
</feature>
<dbReference type="Proteomes" id="UP001158066">
    <property type="component" value="Unassembled WGS sequence"/>
</dbReference>
<name>A0AA45WVU1_9CLOT</name>
<feature type="transmembrane region" description="Helical" evidence="9">
    <location>
        <begin position="141"/>
        <end position="167"/>
    </location>
</feature>
<evidence type="ECO:0000313" key="11">
    <source>
        <dbReference type="Proteomes" id="UP001158066"/>
    </source>
</evidence>
<evidence type="ECO:0000256" key="9">
    <source>
        <dbReference type="SAM" id="Phobius"/>
    </source>
</evidence>
<dbReference type="GO" id="GO:0005886">
    <property type="term" value="C:plasma membrane"/>
    <property type="evidence" value="ECO:0007669"/>
    <property type="project" value="UniProtKB-SubCell"/>
</dbReference>
<dbReference type="AlphaFoldDB" id="A0AA45WVU1"/>
<gene>
    <name evidence="10" type="ORF">SAMN06296020_105213</name>
</gene>
<protein>
    <submittedName>
        <fullName evidence="10">Trk system potassium uptake protein TrkH</fullName>
    </submittedName>
</protein>
<evidence type="ECO:0000256" key="2">
    <source>
        <dbReference type="ARBA" id="ARBA00009137"/>
    </source>
</evidence>
<sequence length="494" mass="54235">MRYQEELRQQYFLVMHTCGTILMGAASLFLLPILLVLTPLADLEEAVIFLISGMATFAGGAVLRIFFGKRTEALLTFKDGGLIVVLSWVMVILFSAIPFLLSRQLTFTQAIFESTSGWTTTGLSVMNIAETPPIFLLWRSLIQFFGGAGIAVVMLTAIIGPQGIELYSAEGRSDRLLPNVTKSAKMIMMIYSAYCLAGVMLYLAAGMPWFDAINHAFAALSTGGFSTETDSIGTYGSLSIELVSIVLMLLGTTNFAAHYVLLRGGFAEFKKITEIRFMTIWIFVSIPIMAYLLLKTMYFSVSDSFRIAIFQATTAISTTGFSTVTYDQWSPGLVLLMVVLMIVGGGTGSTAGGLKLYRGAVLLKSLKWQLQGYFLPPNAVRTRPVYRPDGPFYVDSRHMNELQTFFILYLLIYLVGVMVMAVNGIPLADALFEFASTLGTVGLSIGVTAPDLPLIVLWTQIAGMLLGRLELVVIFMVLIKIVKDIQYHISHQQG</sequence>
<evidence type="ECO:0000313" key="10">
    <source>
        <dbReference type="EMBL" id="SMP55138.1"/>
    </source>
</evidence>
<evidence type="ECO:0000256" key="7">
    <source>
        <dbReference type="ARBA" id="ARBA00023065"/>
    </source>
</evidence>
<comment type="caution">
    <text evidence="10">The sequence shown here is derived from an EMBL/GenBank/DDBJ whole genome shotgun (WGS) entry which is preliminary data.</text>
</comment>
<evidence type="ECO:0000256" key="1">
    <source>
        <dbReference type="ARBA" id="ARBA00004651"/>
    </source>
</evidence>
<feature type="transmembrane region" description="Helical" evidence="9">
    <location>
        <begin position="79"/>
        <end position="101"/>
    </location>
</feature>
<reference evidence="10" key="1">
    <citation type="submission" date="2017-05" db="EMBL/GenBank/DDBJ databases">
        <authorList>
            <person name="Varghese N."/>
            <person name="Submissions S."/>
        </authorList>
    </citation>
    <scope>NUCLEOTIDE SEQUENCE</scope>
    <source>
        <strain evidence="10">Su22</strain>
    </source>
</reference>
<evidence type="ECO:0000256" key="5">
    <source>
        <dbReference type="ARBA" id="ARBA00022692"/>
    </source>
</evidence>
<dbReference type="EMBL" id="FXUF01000005">
    <property type="protein sequence ID" value="SMP55138.1"/>
    <property type="molecule type" value="Genomic_DNA"/>
</dbReference>
<feature type="transmembrane region" description="Helical" evidence="9">
    <location>
        <begin position="47"/>
        <end position="67"/>
    </location>
</feature>
<evidence type="ECO:0000256" key="3">
    <source>
        <dbReference type="ARBA" id="ARBA00022448"/>
    </source>
</evidence>
<dbReference type="GO" id="GO:0008324">
    <property type="term" value="F:monoatomic cation transmembrane transporter activity"/>
    <property type="evidence" value="ECO:0007669"/>
    <property type="project" value="InterPro"/>
</dbReference>
<evidence type="ECO:0000256" key="6">
    <source>
        <dbReference type="ARBA" id="ARBA00022989"/>
    </source>
</evidence>
<evidence type="ECO:0000256" key="4">
    <source>
        <dbReference type="ARBA" id="ARBA00022475"/>
    </source>
</evidence>
<comment type="similarity">
    <text evidence="2">Belongs to the TrkH potassium transport family.</text>
</comment>
<dbReference type="InterPro" id="IPR003445">
    <property type="entry name" value="Cat_transpt"/>
</dbReference>
<keyword evidence="5 9" id="KW-0812">Transmembrane</keyword>
<organism evidence="10 11">
    <name type="scientific">Anoxynatronum buryatiense</name>
    <dbReference type="NCBI Taxonomy" id="489973"/>
    <lineage>
        <taxon>Bacteria</taxon>
        <taxon>Bacillati</taxon>
        <taxon>Bacillota</taxon>
        <taxon>Clostridia</taxon>
        <taxon>Eubacteriales</taxon>
        <taxon>Clostridiaceae</taxon>
        <taxon>Anoxynatronum</taxon>
    </lineage>
</organism>
<comment type="subcellular location">
    <subcellularLocation>
        <location evidence="1">Cell membrane</location>
        <topology evidence="1">Multi-pass membrane protein</topology>
    </subcellularLocation>
</comment>
<keyword evidence="4" id="KW-1003">Cell membrane</keyword>
<feature type="transmembrane region" description="Helical" evidence="9">
    <location>
        <begin position="12"/>
        <end position="35"/>
    </location>
</feature>
<accession>A0AA45WVU1</accession>
<keyword evidence="8 9" id="KW-0472">Membrane</keyword>
<keyword evidence="6 9" id="KW-1133">Transmembrane helix</keyword>
<feature type="transmembrane region" description="Helical" evidence="9">
    <location>
        <begin position="333"/>
        <end position="357"/>
    </location>
</feature>
<dbReference type="PANTHER" id="PTHR32024:SF2">
    <property type="entry name" value="TRK SYSTEM POTASSIUM UPTAKE PROTEIN TRKG-RELATED"/>
    <property type="match status" value="1"/>
</dbReference>
<dbReference type="PANTHER" id="PTHR32024">
    <property type="entry name" value="TRK SYSTEM POTASSIUM UPTAKE PROTEIN TRKG-RELATED"/>
    <property type="match status" value="1"/>
</dbReference>
<dbReference type="GO" id="GO:0030001">
    <property type="term" value="P:metal ion transport"/>
    <property type="evidence" value="ECO:0007669"/>
    <property type="project" value="UniProtKB-ARBA"/>
</dbReference>
<evidence type="ECO:0000256" key="8">
    <source>
        <dbReference type="ARBA" id="ARBA00023136"/>
    </source>
</evidence>